<dbReference type="PROSITE" id="PS50109">
    <property type="entry name" value="HIS_KIN"/>
    <property type="match status" value="1"/>
</dbReference>
<organism evidence="2 3">
    <name type="scientific">Methanobacterium subterraneum</name>
    <dbReference type="NCBI Taxonomy" id="59277"/>
    <lineage>
        <taxon>Archaea</taxon>
        <taxon>Methanobacteriati</taxon>
        <taxon>Methanobacteriota</taxon>
        <taxon>Methanomada group</taxon>
        <taxon>Methanobacteria</taxon>
        <taxon>Methanobacteriales</taxon>
        <taxon>Methanobacteriaceae</taxon>
        <taxon>Methanobacterium</taxon>
    </lineage>
</organism>
<gene>
    <name evidence="2" type="ORF">HA271_03655</name>
</gene>
<proteinExistence type="predicted"/>
<dbReference type="Gene3D" id="3.30.565.10">
    <property type="entry name" value="Histidine kinase-like ATPase, C-terminal domain"/>
    <property type="match status" value="1"/>
</dbReference>
<name>A0A7J4TL55_9EURY</name>
<feature type="domain" description="Histidine kinase" evidence="1">
    <location>
        <begin position="24"/>
        <end position="112"/>
    </location>
</feature>
<accession>A0A7J4TL55</accession>
<protein>
    <submittedName>
        <fullName evidence="2">Sensor histidine kinase</fullName>
    </submittedName>
</protein>
<dbReference type="InterPro" id="IPR005467">
    <property type="entry name" value="His_kinase_dom"/>
</dbReference>
<dbReference type="PANTHER" id="PTHR43065:SF23">
    <property type="entry name" value="SENSOR HISTIDINE KINASE PDTAS"/>
    <property type="match status" value="1"/>
</dbReference>
<dbReference type="GO" id="GO:0016301">
    <property type="term" value="F:kinase activity"/>
    <property type="evidence" value="ECO:0007669"/>
    <property type="project" value="UniProtKB-KW"/>
</dbReference>
<dbReference type="PANTHER" id="PTHR43065">
    <property type="entry name" value="SENSOR HISTIDINE KINASE"/>
    <property type="match status" value="1"/>
</dbReference>
<dbReference type="SMART" id="SM00387">
    <property type="entry name" value="HATPase_c"/>
    <property type="match status" value="1"/>
</dbReference>
<evidence type="ECO:0000313" key="2">
    <source>
        <dbReference type="EMBL" id="HII83939.1"/>
    </source>
</evidence>
<comment type="caution">
    <text evidence="2">The sequence shown here is derived from an EMBL/GenBank/DDBJ whole genome shotgun (WGS) entry which is preliminary data.</text>
</comment>
<feature type="non-terminal residue" evidence="2">
    <location>
        <position position="1"/>
    </location>
</feature>
<dbReference type="Proteomes" id="UP000586031">
    <property type="component" value="Unassembled WGS sequence"/>
</dbReference>
<dbReference type="SUPFAM" id="SSF55874">
    <property type="entry name" value="ATPase domain of HSP90 chaperone/DNA topoisomerase II/histidine kinase"/>
    <property type="match status" value="1"/>
</dbReference>
<dbReference type="EMBL" id="DUHE01000108">
    <property type="protein sequence ID" value="HII83939.1"/>
    <property type="molecule type" value="Genomic_DNA"/>
</dbReference>
<dbReference type="InterPro" id="IPR036890">
    <property type="entry name" value="HATPase_C_sf"/>
</dbReference>
<keyword evidence="2" id="KW-0418">Kinase</keyword>
<sequence length="114" mass="12572">SVILEMRIGGVKMGIETAMPCGLVINELATNSIKHAFPQGNGIIKIELKTDDDAHILIIEDDGIGLPENLDPQKSKKLGLMVVNTLVNQLNGKMEIDRTNGTKFIIKFRELPYN</sequence>
<reference evidence="3" key="1">
    <citation type="journal article" date="2020" name="bioRxiv">
        <title>A rank-normalized archaeal taxonomy based on genome phylogeny resolves widespread incomplete and uneven classifications.</title>
        <authorList>
            <person name="Rinke C."/>
            <person name="Chuvochina M."/>
            <person name="Mussig A.J."/>
            <person name="Chaumeil P.-A."/>
            <person name="Waite D.W."/>
            <person name="Whitman W.B."/>
            <person name="Parks D.H."/>
            <person name="Hugenholtz P."/>
        </authorList>
    </citation>
    <scope>NUCLEOTIDE SEQUENCE [LARGE SCALE GENOMIC DNA]</scope>
</reference>
<dbReference type="InterPro" id="IPR003594">
    <property type="entry name" value="HATPase_dom"/>
</dbReference>
<dbReference type="Pfam" id="PF02518">
    <property type="entry name" value="HATPase_c"/>
    <property type="match status" value="1"/>
</dbReference>
<dbReference type="AlphaFoldDB" id="A0A7J4TL55"/>
<evidence type="ECO:0000313" key="3">
    <source>
        <dbReference type="Proteomes" id="UP000586031"/>
    </source>
</evidence>
<evidence type="ECO:0000259" key="1">
    <source>
        <dbReference type="PROSITE" id="PS50109"/>
    </source>
</evidence>
<keyword evidence="2" id="KW-0808">Transferase</keyword>